<dbReference type="EC" id="2.5.1.145" evidence="7"/>
<organism evidence="8 9">
    <name type="scientific">Paenibacillus lautus</name>
    <name type="common">Bacillus lautus</name>
    <dbReference type="NCBI Taxonomy" id="1401"/>
    <lineage>
        <taxon>Bacteria</taxon>
        <taxon>Bacillati</taxon>
        <taxon>Bacillota</taxon>
        <taxon>Bacilli</taxon>
        <taxon>Bacillales</taxon>
        <taxon>Paenibacillaceae</taxon>
        <taxon>Paenibacillus</taxon>
    </lineage>
</organism>
<geneLocation type="plasmid" evidence="8 9">
    <name>pAZOPL1</name>
</geneLocation>
<keyword evidence="9" id="KW-1185">Reference proteome</keyword>
<feature type="transmembrane region" description="Helical" evidence="7">
    <location>
        <begin position="17"/>
        <end position="36"/>
    </location>
</feature>
<evidence type="ECO:0000256" key="5">
    <source>
        <dbReference type="ARBA" id="ARBA00022989"/>
    </source>
</evidence>
<dbReference type="Proteomes" id="UP000266552">
    <property type="component" value="Plasmid pAZOPL1"/>
</dbReference>
<dbReference type="PANTHER" id="PTHR30589:SF0">
    <property type="entry name" value="PHOSPHATIDYLGLYCEROL--PROLIPOPROTEIN DIACYLGLYCERYL TRANSFERASE"/>
    <property type="match status" value="1"/>
</dbReference>
<keyword evidence="5 7" id="KW-1133">Transmembrane helix</keyword>
<dbReference type="HAMAP" id="MF_01147">
    <property type="entry name" value="Lgt"/>
    <property type="match status" value="1"/>
</dbReference>
<evidence type="ECO:0000256" key="7">
    <source>
        <dbReference type="HAMAP-Rule" id="MF_01147"/>
    </source>
</evidence>
<comment type="catalytic activity">
    <reaction evidence="7">
        <text>L-cysteinyl-[prolipoprotein] + a 1,2-diacyl-sn-glycero-3-phospho-(1'-sn-glycerol) = an S-1,2-diacyl-sn-glyceryl-L-cysteinyl-[prolipoprotein] + sn-glycerol 1-phosphate + H(+)</text>
        <dbReference type="Rhea" id="RHEA:56712"/>
        <dbReference type="Rhea" id="RHEA-COMP:14679"/>
        <dbReference type="Rhea" id="RHEA-COMP:14680"/>
        <dbReference type="ChEBI" id="CHEBI:15378"/>
        <dbReference type="ChEBI" id="CHEBI:29950"/>
        <dbReference type="ChEBI" id="CHEBI:57685"/>
        <dbReference type="ChEBI" id="CHEBI:64716"/>
        <dbReference type="ChEBI" id="CHEBI:140658"/>
        <dbReference type="EC" id="2.5.1.145"/>
    </reaction>
</comment>
<dbReference type="PANTHER" id="PTHR30589">
    <property type="entry name" value="PROLIPOPROTEIN DIACYLGLYCERYL TRANSFERASE"/>
    <property type="match status" value="1"/>
</dbReference>
<feature type="transmembrane region" description="Helical" evidence="7">
    <location>
        <begin position="233"/>
        <end position="252"/>
    </location>
</feature>
<dbReference type="GO" id="GO:0008961">
    <property type="term" value="F:phosphatidylglycerol-prolipoprotein diacylglyceryl transferase activity"/>
    <property type="evidence" value="ECO:0007669"/>
    <property type="project" value="UniProtKB-UniRule"/>
</dbReference>
<evidence type="ECO:0000256" key="3">
    <source>
        <dbReference type="ARBA" id="ARBA00022679"/>
    </source>
</evidence>
<keyword evidence="8" id="KW-0614">Plasmid</keyword>
<evidence type="ECO:0000256" key="4">
    <source>
        <dbReference type="ARBA" id="ARBA00022692"/>
    </source>
</evidence>
<feature type="transmembrane region" description="Helical" evidence="7">
    <location>
        <begin position="264"/>
        <end position="281"/>
    </location>
</feature>
<comment type="pathway">
    <text evidence="7">Protein modification; lipoprotein biosynthesis (diacylglyceryl transfer).</text>
</comment>
<comment type="similarity">
    <text evidence="1 7">Belongs to the Lgt family.</text>
</comment>
<dbReference type="AlphaFoldDB" id="A0A385TXF8"/>
<evidence type="ECO:0000256" key="6">
    <source>
        <dbReference type="ARBA" id="ARBA00023136"/>
    </source>
</evidence>
<feature type="transmembrane region" description="Helical" evidence="7">
    <location>
        <begin position="177"/>
        <end position="195"/>
    </location>
</feature>
<keyword evidence="6 7" id="KW-0472">Membrane</keyword>
<keyword evidence="8" id="KW-0449">Lipoprotein</keyword>
<dbReference type="Pfam" id="PF01790">
    <property type="entry name" value="LGT"/>
    <property type="match status" value="1"/>
</dbReference>
<dbReference type="RefSeq" id="WP_083397703.1">
    <property type="nucleotide sequence ID" value="NZ_CP032413.1"/>
</dbReference>
<protein>
    <recommendedName>
        <fullName evidence="7">Phosphatidylglycerol--prolipoprotein diacylglyceryl transferase</fullName>
        <ecNumber evidence="7">2.5.1.145</ecNumber>
    </recommendedName>
</protein>
<evidence type="ECO:0000313" key="9">
    <source>
        <dbReference type="Proteomes" id="UP000266552"/>
    </source>
</evidence>
<feature type="transmembrane region" description="Helical" evidence="7">
    <location>
        <begin position="201"/>
        <end position="221"/>
    </location>
</feature>
<dbReference type="NCBIfam" id="TIGR00544">
    <property type="entry name" value="lgt"/>
    <property type="match status" value="1"/>
</dbReference>
<name>A0A385TXF8_PAELA</name>
<dbReference type="EMBL" id="CP032413">
    <property type="protein sequence ID" value="AYB48153.1"/>
    <property type="molecule type" value="Genomic_DNA"/>
</dbReference>
<comment type="function">
    <text evidence="7">Catalyzes the transfer of the diacylglyceryl group from phosphatidylglycerol to the sulfhydryl group of the N-terminal cysteine of a prolipoprotein, the first step in the formation of mature lipoproteins.</text>
</comment>
<dbReference type="GO" id="GO:0042158">
    <property type="term" value="P:lipoprotein biosynthetic process"/>
    <property type="evidence" value="ECO:0007669"/>
    <property type="project" value="UniProtKB-UniRule"/>
</dbReference>
<dbReference type="KEGG" id="plw:D5F53_33095"/>
<proteinExistence type="inferred from homology"/>
<comment type="subcellular location">
    <subcellularLocation>
        <location evidence="7">Cell membrane</location>
        <topology evidence="7">Multi-pass membrane protein</topology>
    </subcellularLocation>
</comment>
<feature type="transmembrane region" description="Helical" evidence="7">
    <location>
        <begin position="48"/>
        <end position="71"/>
    </location>
</feature>
<keyword evidence="2 7" id="KW-1003">Cell membrane</keyword>
<sequence>MYEAINPIAFRLGPIQLYWYGIILSVAALIGLIVVIQEGKRYQIHPGFFLDMVLVGVPSAIVGARAYYVVFKWEDYRNNFWDVFKIWNGGIAIYGALIGAIMAMIFFFRLRGYNFWRIADLCAPGLIIGQLIGRWGNFINQEAHGGPVSEDFLRTTLHLPNFIVNQMNIEGVYYHPTFLYESIWNFVGLLLLLWLRRQPFLRSGELFLTYFTWYSIGRFFIEGLRTDSLAWYASNWLAALMKLLWSPMGLLFHEGEMSYGTVRVSQLLSVLIVLIAISLIANRRFRKHQERYADPIASNRP</sequence>
<accession>A0A385TXF8</accession>
<evidence type="ECO:0000313" key="8">
    <source>
        <dbReference type="EMBL" id="AYB48153.1"/>
    </source>
</evidence>
<keyword evidence="4 7" id="KW-0812">Transmembrane</keyword>
<evidence type="ECO:0000256" key="1">
    <source>
        <dbReference type="ARBA" id="ARBA00007150"/>
    </source>
</evidence>
<dbReference type="InterPro" id="IPR001640">
    <property type="entry name" value="Lgt"/>
</dbReference>
<keyword evidence="8" id="KW-0328">Glycosyltransferase</keyword>
<reference evidence="8 9" key="1">
    <citation type="submission" date="2018-09" db="EMBL/GenBank/DDBJ databases">
        <title>Genome Sequence of Paenibacillus lautus Strain E7593-69, Azo Dye-Degrading Bacteria, Isolated from Commercial Tattoo Inks.</title>
        <authorList>
            <person name="Nho S.W."/>
            <person name="Kim S.-J."/>
            <person name="Kweon O."/>
            <person name="Cerniglia C.E."/>
        </authorList>
    </citation>
    <scope>NUCLEOTIDE SEQUENCE [LARGE SCALE GENOMIC DNA]</scope>
    <source>
        <strain evidence="8 9">E7593-69</strain>
        <plasmid evidence="8 9">pAZOPL1</plasmid>
    </source>
</reference>
<gene>
    <name evidence="7" type="primary">lgt</name>
    <name evidence="8" type="ORF">D5F53_33095</name>
</gene>
<keyword evidence="3 7" id="KW-0808">Transferase</keyword>
<dbReference type="PROSITE" id="PS01311">
    <property type="entry name" value="LGT"/>
    <property type="match status" value="1"/>
</dbReference>
<feature type="binding site" evidence="7">
    <location>
        <position position="134"/>
    </location>
    <ligand>
        <name>a 1,2-diacyl-sn-glycero-3-phospho-(1'-sn-glycerol)</name>
        <dbReference type="ChEBI" id="CHEBI:64716"/>
    </ligand>
</feature>
<dbReference type="UniPathway" id="UPA00664"/>
<evidence type="ECO:0000256" key="2">
    <source>
        <dbReference type="ARBA" id="ARBA00022475"/>
    </source>
</evidence>
<dbReference type="GO" id="GO:0005886">
    <property type="term" value="C:plasma membrane"/>
    <property type="evidence" value="ECO:0007669"/>
    <property type="project" value="UniProtKB-SubCell"/>
</dbReference>
<feature type="transmembrane region" description="Helical" evidence="7">
    <location>
        <begin position="91"/>
        <end position="108"/>
    </location>
</feature>